<dbReference type="GO" id="GO:0022857">
    <property type="term" value="F:transmembrane transporter activity"/>
    <property type="evidence" value="ECO:0007669"/>
    <property type="project" value="InterPro"/>
</dbReference>
<dbReference type="PANTHER" id="PTHR23528:SF1">
    <property type="entry name" value="MAJOR FACILITATOR SUPERFAMILY (MFS) PROFILE DOMAIN-CONTAINING PROTEIN"/>
    <property type="match status" value="1"/>
</dbReference>
<feature type="transmembrane region" description="Helical" evidence="5">
    <location>
        <begin position="291"/>
        <end position="310"/>
    </location>
</feature>
<gene>
    <name evidence="7" type="ORF">L8U60_05070</name>
</gene>
<feature type="transmembrane region" description="Helical" evidence="5">
    <location>
        <begin position="254"/>
        <end position="279"/>
    </location>
</feature>
<evidence type="ECO:0000313" key="8">
    <source>
        <dbReference type="Proteomes" id="UP001146468"/>
    </source>
</evidence>
<dbReference type="Gene3D" id="1.20.1250.20">
    <property type="entry name" value="MFS general substrate transporter like domains"/>
    <property type="match status" value="1"/>
</dbReference>
<evidence type="ECO:0000256" key="3">
    <source>
        <dbReference type="ARBA" id="ARBA00022989"/>
    </source>
</evidence>
<feature type="transmembrane region" description="Helical" evidence="5">
    <location>
        <begin position="131"/>
        <end position="153"/>
    </location>
</feature>
<keyword evidence="8" id="KW-1185">Reference proteome</keyword>
<feature type="transmembrane region" description="Helical" evidence="5">
    <location>
        <begin position="385"/>
        <end position="408"/>
    </location>
</feature>
<dbReference type="Proteomes" id="UP001146468">
    <property type="component" value="Unassembled WGS sequence"/>
</dbReference>
<reference evidence="7" key="1">
    <citation type="submission" date="2022-02" db="EMBL/GenBank/DDBJ databases">
        <title>Corynebacterium sp. from urogenital microbiome.</title>
        <authorList>
            <person name="Cappelli E.A."/>
            <person name="Ribeiro T.G."/>
            <person name="Peixe L."/>
        </authorList>
    </citation>
    <scope>NUCLEOTIDE SEQUENCE</scope>
    <source>
        <strain evidence="7">C8Ua_172</strain>
    </source>
</reference>
<accession>A0A9X3RIX1</accession>
<dbReference type="CDD" id="cd06174">
    <property type="entry name" value="MFS"/>
    <property type="match status" value="1"/>
</dbReference>
<dbReference type="AlphaFoldDB" id="A0A9X3RIX1"/>
<feature type="transmembrane region" description="Helical" evidence="5">
    <location>
        <begin position="346"/>
        <end position="364"/>
    </location>
</feature>
<feature type="transmembrane region" description="Helical" evidence="5">
    <location>
        <begin position="414"/>
        <end position="432"/>
    </location>
</feature>
<feature type="transmembrane region" description="Helical" evidence="5">
    <location>
        <begin position="194"/>
        <end position="212"/>
    </location>
</feature>
<protein>
    <submittedName>
        <fullName evidence="7">MFS transporter</fullName>
    </submittedName>
</protein>
<dbReference type="InterPro" id="IPR020846">
    <property type="entry name" value="MFS_dom"/>
</dbReference>
<feature type="transmembrane region" description="Helical" evidence="5">
    <location>
        <begin position="28"/>
        <end position="46"/>
    </location>
</feature>
<dbReference type="InterPro" id="IPR036259">
    <property type="entry name" value="MFS_trans_sf"/>
</dbReference>
<dbReference type="RefSeq" id="WP_269965289.1">
    <property type="nucleotide sequence ID" value="NZ_JAKMUS010000006.1"/>
</dbReference>
<feature type="transmembrane region" description="Helical" evidence="5">
    <location>
        <begin position="108"/>
        <end position="125"/>
    </location>
</feature>
<dbReference type="SUPFAM" id="SSF103473">
    <property type="entry name" value="MFS general substrate transporter"/>
    <property type="match status" value="1"/>
</dbReference>
<name>A0A9X3RIX1_9CORY</name>
<keyword evidence="2 5" id="KW-0812">Transmembrane</keyword>
<dbReference type="GO" id="GO:0005886">
    <property type="term" value="C:plasma membrane"/>
    <property type="evidence" value="ECO:0007669"/>
    <property type="project" value="UniProtKB-SubCell"/>
</dbReference>
<feature type="transmembrane region" description="Helical" evidence="5">
    <location>
        <begin position="66"/>
        <end position="88"/>
    </location>
</feature>
<feature type="domain" description="Major facilitator superfamily (MFS) profile" evidence="6">
    <location>
        <begin position="253"/>
        <end position="436"/>
    </location>
</feature>
<dbReference type="PROSITE" id="PS50850">
    <property type="entry name" value="MFS"/>
    <property type="match status" value="1"/>
</dbReference>
<keyword evidence="4 5" id="KW-0472">Membrane</keyword>
<evidence type="ECO:0000313" key="7">
    <source>
        <dbReference type="EMBL" id="MCZ9293854.1"/>
    </source>
</evidence>
<comment type="caution">
    <text evidence="7">The sequence shown here is derived from an EMBL/GenBank/DDBJ whole genome shotgun (WGS) entry which is preliminary data.</text>
</comment>
<evidence type="ECO:0000256" key="4">
    <source>
        <dbReference type="ARBA" id="ARBA00023136"/>
    </source>
</evidence>
<evidence type="ECO:0000256" key="1">
    <source>
        <dbReference type="ARBA" id="ARBA00004651"/>
    </source>
</evidence>
<feature type="transmembrane region" description="Helical" evidence="5">
    <location>
        <begin position="165"/>
        <end position="188"/>
    </location>
</feature>
<evidence type="ECO:0000259" key="6">
    <source>
        <dbReference type="PROSITE" id="PS50850"/>
    </source>
</evidence>
<dbReference type="EMBL" id="JAKMUS010000006">
    <property type="protein sequence ID" value="MCZ9293854.1"/>
    <property type="molecule type" value="Genomic_DNA"/>
</dbReference>
<sequence>MTHAQHHTPATADTTAGTTIAERQPRAFFWKFALAYIGTCLVWAGPSQLLLANQMIAVRPDSYENALALLMMCGGATAVASSLIVGVISDRSRLSNHSAWARRWGKRFPWIMLAVPLASLGMLALSFTPPYWSLVVLWCLIQCFVAFMTNNLFTITADVVPQKRFGAISSVLGVTYVLGLVGGTAIASLFPLNWAYIIIAGLALGLVIQLGFGPGAIDPAVNQSTVDEQAEFGAIVLGSDSETEKLPLSAYRNYWTVFLARFVMHATQYTALFYLLYYLRDYIGVGDPDTWVLILTVVFAVVTMVTAAVSGTLSDKLERRRIFLILAALTMAGATVIMTFVDAVTFVVVAAVFLGAAWGMFSAVEQAMINESLPSKINRARDVSIMTLAQGTANMVAGLFAAAGLKYLGGYPGLYQACAIACIVAAVLAFTIRSSR</sequence>
<dbReference type="InterPro" id="IPR011701">
    <property type="entry name" value="MFS"/>
</dbReference>
<dbReference type="Pfam" id="PF07690">
    <property type="entry name" value="MFS_1"/>
    <property type="match status" value="1"/>
</dbReference>
<proteinExistence type="predicted"/>
<dbReference type="PANTHER" id="PTHR23528">
    <property type="match status" value="1"/>
</dbReference>
<comment type="subcellular location">
    <subcellularLocation>
        <location evidence="1">Cell membrane</location>
        <topology evidence="1">Multi-pass membrane protein</topology>
    </subcellularLocation>
</comment>
<feature type="transmembrane region" description="Helical" evidence="5">
    <location>
        <begin position="322"/>
        <end position="340"/>
    </location>
</feature>
<organism evidence="7 8">
    <name type="scientific">Corynebacterium meitnerae</name>
    <dbReference type="NCBI Taxonomy" id="2913498"/>
    <lineage>
        <taxon>Bacteria</taxon>
        <taxon>Bacillati</taxon>
        <taxon>Actinomycetota</taxon>
        <taxon>Actinomycetes</taxon>
        <taxon>Mycobacteriales</taxon>
        <taxon>Corynebacteriaceae</taxon>
        <taxon>Corynebacterium</taxon>
    </lineage>
</organism>
<evidence type="ECO:0000256" key="2">
    <source>
        <dbReference type="ARBA" id="ARBA00022692"/>
    </source>
</evidence>
<evidence type="ECO:0000256" key="5">
    <source>
        <dbReference type="SAM" id="Phobius"/>
    </source>
</evidence>
<keyword evidence="3 5" id="KW-1133">Transmembrane helix</keyword>